<feature type="transmembrane region" description="Helical" evidence="1">
    <location>
        <begin position="25"/>
        <end position="45"/>
    </location>
</feature>
<feature type="transmembrane region" description="Helical" evidence="1">
    <location>
        <begin position="219"/>
        <end position="242"/>
    </location>
</feature>
<evidence type="ECO:0000313" key="3">
    <source>
        <dbReference type="Proteomes" id="UP000197065"/>
    </source>
</evidence>
<dbReference type="AlphaFoldDB" id="A0A212PYY4"/>
<name>A0A212PYY4_9PROT</name>
<feature type="transmembrane region" description="Helical" evidence="1">
    <location>
        <begin position="57"/>
        <end position="79"/>
    </location>
</feature>
<keyword evidence="1" id="KW-0472">Membrane</keyword>
<keyword evidence="1" id="KW-1133">Transmembrane helix</keyword>
<dbReference type="EMBL" id="FYEH01000001">
    <property type="protein sequence ID" value="SNB52174.1"/>
    <property type="molecule type" value="Genomic_DNA"/>
</dbReference>
<accession>A0A212PYY4</accession>
<dbReference type="Proteomes" id="UP000197065">
    <property type="component" value="Unassembled WGS sequence"/>
</dbReference>
<gene>
    <name evidence="2" type="ORF">SAMN07250955_101199</name>
</gene>
<evidence type="ECO:0000256" key="1">
    <source>
        <dbReference type="SAM" id="Phobius"/>
    </source>
</evidence>
<protein>
    <submittedName>
        <fullName evidence="2">Uncharacterized protein</fullName>
    </submittedName>
</protein>
<feature type="transmembrane region" description="Helical" evidence="1">
    <location>
        <begin position="99"/>
        <end position="130"/>
    </location>
</feature>
<organism evidence="2 3">
    <name type="scientific">Arboricoccus pini</name>
    <dbReference type="NCBI Taxonomy" id="1963835"/>
    <lineage>
        <taxon>Bacteria</taxon>
        <taxon>Pseudomonadati</taxon>
        <taxon>Pseudomonadota</taxon>
        <taxon>Alphaproteobacteria</taxon>
        <taxon>Geminicoccales</taxon>
        <taxon>Geminicoccaceae</taxon>
        <taxon>Arboricoccus</taxon>
    </lineage>
</organism>
<evidence type="ECO:0000313" key="2">
    <source>
        <dbReference type="EMBL" id="SNB52174.1"/>
    </source>
</evidence>
<keyword evidence="1" id="KW-0812">Transmembrane</keyword>
<reference evidence="2 3" key="1">
    <citation type="submission" date="2017-06" db="EMBL/GenBank/DDBJ databases">
        <authorList>
            <person name="Kim H.J."/>
            <person name="Triplett B.A."/>
        </authorList>
    </citation>
    <scope>NUCLEOTIDE SEQUENCE [LARGE SCALE GENOMIC DNA]</scope>
    <source>
        <strain evidence="2 3">B29T1</strain>
    </source>
</reference>
<keyword evidence="3" id="KW-1185">Reference proteome</keyword>
<feature type="transmembrane region" description="Helical" evidence="1">
    <location>
        <begin position="183"/>
        <end position="207"/>
    </location>
</feature>
<dbReference type="RefSeq" id="WP_088559531.1">
    <property type="nucleotide sequence ID" value="NZ_FYEH01000001.1"/>
</dbReference>
<sequence>MRPFPLSATVRAAYAAVLGELDTLLRAAGVWLLLLMAISAAARLLPEGNVEASPALLAFFAVANLVWAFSLNAVAVFWHRHILLGEPAPELLAPVNGRVLRYVGVSLLLGLMIAIPFVLLLFVVSTIVAGPGGSISPVIDPALSRLLTSVSIALVMARIHLLLPAVAIGDRRMTPPRAWKLTAGYTLPLLCGIFACALPITLLGALLQELLANLGSSGSLTGLAVATIMDFIQATIVASFMAMSYRFFSAHVAAPAP</sequence>
<proteinExistence type="predicted"/>
<feature type="transmembrane region" description="Helical" evidence="1">
    <location>
        <begin position="142"/>
        <end position="163"/>
    </location>
</feature>